<dbReference type="SUPFAM" id="SSF141571">
    <property type="entry name" value="Pentapeptide repeat-like"/>
    <property type="match status" value="1"/>
</dbReference>
<dbReference type="PANTHER" id="PTHR14136:SF17">
    <property type="entry name" value="BTB_POZ DOMAIN-CONTAINING PROTEIN KCTD9"/>
    <property type="match status" value="1"/>
</dbReference>
<feature type="transmembrane region" description="Helical" evidence="1">
    <location>
        <begin position="43"/>
        <end position="64"/>
    </location>
</feature>
<accession>A0ABP7EKF2</accession>
<dbReference type="InterPro" id="IPR051082">
    <property type="entry name" value="Pentapeptide-BTB/POZ_domain"/>
</dbReference>
<dbReference type="Gene3D" id="2.160.20.80">
    <property type="entry name" value="E3 ubiquitin-protein ligase SopA"/>
    <property type="match status" value="1"/>
</dbReference>
<dbReference type="PANTHER" id="PTHR14136">
    <property type="entry name" value="BTB_POZ DOMAIN-CONTAINING PROTEIN KCTD9"/>
    <property type="match status" value="1"/>
</dbReference>
<organism evidence="2 3">
    <name type="scientific">Streptomyces tremellae</name>
    <dbReference type="NCBI Taxonomy" id="1124239"/>
    <lineage>
        <taxon>Bacteria</taxon>
        <taxon>Bacillati</taxon>
        <taxon>Actinomycetota</taxon>
        <taxon>Actinomycetes</taxon>
        <taxon>Kitasatosporales</taxon>
        <taxon>Streptomycetaceae</taxon>
        <taxon>Streptomyces</taxon>
    </lineage>
</organism>
<proteinExistence type="predicted"/>
<dbReference type="Pfam" id="PF00805">
    <property type="entry name" value="Pentapeptide"/>
    <property type="match status" value="1"/>
</dbReference>
<name>A0ABP7EKF2_9ACTN</name>
<sequence length="347" mass="37142">MAAICAVLLVWRGPWWADGEYLSDKELRTGSAALVTGFRTSVVQLFALFGAGIALLFTAFNYRLTQRGQVTERFTKALERLGSAEMYVRIGGLLALEQIVQDAPGQAEHATQVLKAFVRDRAARGAAPAPPVARSMRIAEARRAARGRGGVASIPAASVRTRPDADVQQALTALIGPPTQPGGHPDDSIWEWNGGSEHVDSGRKIDLGDLNLAGANFHRADLCGVRLDGADLSGARMTRAYLQGASLEGANLTGVEMYRANCNGTRMDDADLTNAYIDGADMVNAYGLAVEQVLVAEVTSRTSLPSYIAQDPRVLARMAEVEKILEEEWAGAHRANAERTASLPVGE</sequence>
<dbReference type="InterPro" id="IPR001646">
    <property type="entry name" value="5peptide_repeat"/>
</dbReference>
<evidence type="ECO:0000256" key="1">
    <source>
        <dbReference type="SAM" id="Phobius"/>
    </source>
</evidence>
<evidence type="ECO:0000313" key="3">
    <source>
        <dbReference type="Proteomes" id="UP001499884"/>
    </source>
</evidence>
<keyword evidence="1" id="KW-1133">Transmembrane helix</keyword>
<protein>
    <recommendedName>
        <fullName evidence="4">Pentapeptide repeat-containing protein</fullName>
    </recommendedName>
</protein>
<keyword evidence="1" id="KW-0472">Membrane</keyword>
<comment type="caution">
    <text evidence="2">The sequence shown here is derived from an EMBL/GenBank/DDBJ whole genome shotgun (WGS) entry which is preliminary data.</text>
</comment>
<dbReference type="EMBL" id="BAABEP010000007">
    <property type="protein sequence ID" value="GAA3719424.1"/>
    <property type="molecule type" value="Genomic_DNA"/>
</dbReference>
<keyword evidence="3" id="KW-1185">Reference proteome</keyword>
<gene>
    <name evidence="2" type="ORF">GCM10023082_16080</name>
</gene>
<evidence type="ECO:0000313" key="2">
    <source>
        <dbReference type="EMBL" id="GAA3719424.1"/>
    </source>
</evidence>
<keyword evidence="1" id="KW-0812">Transmembrane</keyword>
<evidence type="ECO:0008006" key="4">
    <source>
        <dbReference type="Google" id="ProtNLM"/>
    </source>
</evidence>
<dbReference type="Proteomes" id="UP001499884">
    <property type="component" value="Unassembled WGS sequence"/>
</dbReference>
<reference evidence="3" key="1">
    <citation type="journal article" date="2019" name="Int. J. Syst. Evol. Microbiol.">
        <title>The Global Catalogue of Microorganisms (GCM) 10K type strain sequencing project: providing services to taxonomists for standard genome sequencing and annotation.</title>
        <authorList>
            <consortium name="The Broad Institute Genomics Platform"/>
            <consortium name="The Broad Institute Genome Sequencing Center for Infectious Disease"/>
            <person name="Wu L."/>
            <person name="Ma J."/>
        </authorList>
    </citation>
    <scope>NUCLEOTIDE SEQUENCE [LARGE SCALE GENOMIC DNA]</scope>
    <source>
        <strain evidence="3">JCM 30846</strain>
    </source>
</reference>